<organism evidence="1 2">
    <name type="scientific">Acaulospora colombiana</name>
    <dbReference type="NCBI Taxonomy" id="27376"/>
    <lineage>
        <taxon>Eukaryota</taxon>
        <taxon>Fungi</taxon>
        <taxon>Fungi incertae sedis</taxon>
        <taxon>Mucoromycota</taxon>
        <taxon>Glomeromycotina</taxon>
        <taxon>Glomeromycetes</taxon>
        <taxon>Diversisporales</taxon>
        <taxon>Acaulosporaceae</taxon>
        <taxon>Acaulospora</taxon>
    </lineage>
</organism>
<evidence type="ECO:0000313" key="1">
    <source>
        <dbReference type="EMBL" id="CAG8496082.1"/>
    </source>
</evidence>
<name>A0ACA9KXS4_9GLOM</name>
<comment type="caution">
    <text evidence="1">The sequence shown here is derived from an EMBL/GenBank/DDBJ whole genome shotgun (WGS) entry which is preliminary data.</text>
</comment>
<gene>
    <name evidence="1" type="ORF">ACOLOM_LOCUS2591</name>
</gene>
<dbReference type="Proteomes" id="UP000789525">
    <property type="component" value="Unassembled WGS sequence"/>
</dbReference>
<accession>A0ACA9KXS4</accession>
<keyword evidence="2" id="KW-1185">Reference proteome</keyword>
<reference evidence="1" key="1">
    <citation type="submission" date="2021-06" db="EMBL/GenBank/DDBJ databases">
        <authorList>
            <person name="Kallberg Y."/>
            <person name="Tangrot J."/>
            <person name="Rosling A."/>
        </authorList>
    </citation>
    <scope>NUCLEOTIDE SEQUENCE</scope>
    <source>
        <strain evidence="1">CL356</strain>
    </source>
</reference>
<proteinExistence type="predicted"/>
<protein>
    <submittedName>
        <fullName evidence="1">2781_t:CDS:1</fullName>
    </submittedName>
</protein>
<evidence type="ECO:0000313" key="2">
    <source>
        <dbReference type="Proteomes" id="UP000789525"/>
    </source>
</evidence>
<sequence length="204" mass="21830">MCGVTDVGWSRDLFYLDLSEPFEGSLPSLVDIPSQLPVDGAFVTASTGGSDNSTIFIFGGLLTYVVNGSADNSDLVFTFSTSQNIWETPSISGTSPTPTPRVAVKSVIDKYGNMYLFGGDGGGGVVTYSDIYILNTIDLTWSYGGSVNTTLRRTLATGVLLNSGEILYIGGYTDGFKAVDINTVSRQILQHTVMIDIHKQTNIL</sequence>
<dbReference type="EMBL" id="CAJVPT010003444">
    <property type="protein sequence ID" value="CAG8496082.1"/>
    <property type="molecule type" value="Genomic_DNA"/>
</dbReference>